<feature type="region of interest" description="Disordered" evidence="1">
    <location>
        <begin position="184"/>
        <end position="206"/>
    </location>
</feature>
<dbReference type="RefSeq" id="WP_153024317.1">
    <property type="nucleotide sequence ID" value="NZ_WIAO01000005.1"/>
</dbReference>
<evidence type="ECO:0000313" key="3">
    <source>
        <dbReference type="EMBL" id="MQM25144.1"/>
    </source>
</evidence>
<feature type="transmembrane region" description="Helical" evidence="2">
    <location>
        <begin position="50"/>
        <end position="72"/>
    </location>
</feature>
<evidence type="ECO:0000256" key="2">
    <source>
        <dbReference type="SAM" id="Phobius"/>
    </source>
</evidence>
<accession>A0A6L5G667</accession>
<gene>
    <name evidence="3" type="ORF">GFD30_06070</name>
</gene>
<dbReference type="EMBL" id="WIAO01000005">
    <property type="protein sequence ID" value="MQM25144.1"/>
    <property type="molecule type" value="Genomic_DNA"/>
</dbReference>
<keyword evidence="2" id="KW-0812">Transmembrane</keyword>
<comment type="caution">
    <text evidence="3">The sequence shown here is derived from an EMBL/GenBank/DDBJ whole genome shotgun (WGS) entry which is preliminary data.</text>
</comment>
<feature type="transmembrane region" description="Helical" evidence="2">
    <location>
        <begin position="84"/>
        <end position="109"/>
    </location>
</feature>
<feature type="transmembrane region" description="Helical" evidence="2">
    <location>
        <begin position="246"/>
        <end position="269"/>
    </location>
</feature>
<evidence type="ECO:0000313" key="4">
    <source>
        <dbReference type="Proteomes" id="UP000477750"/>
    </source>
</evidence>
<keyword evidence="2" id="KW-0472">Membrane</keyword>
<organism evidence="3 4">
    <name type="scientific">Glycomyces albidus</name>
    <dbReference type="NCBI Taxonomy" id="2656774"/>
    <lineage>
        <taxon>Bacteria</taxon>
        <taxon>Bacillati</taxon>
        <taxon>Actinomycetota</taxon>
        <taxon>Actinomycetes</taxon>
        <taxon>Glycomycetales</taxon>
        <taxon>Glycomycetaceae</taxon>
        <taxon>Glycomyces</taxon>
    </lineage>
</organism>
<dbReference type="Proteomes" id="UP000477750">
    <property type="component" value="Unassembled WGS sequence"/>
</dbReference>
<dbReference type="AlphaFoldDB" id="A0A6L5G667"/>
<evidence type="ECO:0000256" key="1">
    <source>
        <dbReference type="SAM" id="MobiDB-lite"/>
    </source>
</evidence>
<protein>
    <submittedName>
        <fullName evidence="3">Uncharacterized protein</fullName>
    </submittedName>
</protein>
<feature type="compositionally biased region" description="Pro residues" evidence="1">
    <location>
        <begin position="1"/>
        <end position="13"/>
    </location>
</feature>
<keyword evidence="2" id="KW-1133">Transmembrane helix</keyword>
<proteinExistence type="predicted"/>
<keyword evidence="4" id="KW-1185">Reference proteome</keyword>
<name>A0A6L5G667_9ACTN</name>
<reference evidence="3 4" key="1">
    <citation type="submission" date="2019-10" db="EMBL/GenBank/DDBJ databases">
        <title>Glycomyces albidus sp. nov., a novel actinomycete isolated from rhizosphere soil of wheat (Triticum aestivum L.).</title>
        <authorList>
            <person name="Qian L."/>
        </authorList>
    </citation>
    <scope>NUCLEOTIDE SEQUENCE [LARGE SCALE GENOMIC DNA]</scope>
    <source>
        <strain evidence="3 4">NEAU-7082</strain>
    </source>
</reference>
<sequence length="356" mass="39564">MAPLADLPPMPPIPDDELHPRRRPQATSVPPAELEEPDRNTIVVRSNRRLLWWIVAIAWPLTPSTFVLSVYLTASFGVESGSALLYLVQFPPMFAAVFGTMLLAQPSLFTYDVRRRRLTGGTGQIRRALKRWRDGDRLEYSIYLGRLEIVRPSGRRRSVARNSFTVDQRAWTAFADVFLEHQSDRPAGHEGGEPPTAGVPTPSASEPEREISVGVRWRFFGGLLLVGLGTAAIEVAIWLGSSPEGYGPFGSMALVATGYGLFGAIPLIVRPILSFEPGTGRVSKKPLGLPAREFPRPGYERLEYSVYLGVLYEVRADGRRRRVATGWAREQVAWKAFVDRFRSDHTVPAAASGERR</sequence>
<feature type="transmembrane region" description="Helical" evidence="2">
    <location>
        <begin position="219"/>
        <end position="240"/>
    </location>
</feature>
<feature type="region of interest" description="Disordered" evidence="1">
    <location>
        <begin position="1"/>
        <end position="36"/>
    </location>
</feature>